<dbReference type="OrthoDB" id="6402208at2"/>
<dbReference type="AlphaFoldDB" id="A0A4P6P530"/>
<gene>
    <name evidence="2" type="ORF">EMK97_01065</name>
</gene>
<dbReference type="EMBL" id="CP034759">
    <property type="protein sequence ID" value="QBG34425.1"/>
    <property type="molecule type" value="Genomic_DNA"/>
</dbReference>
<reference evidence="2 3" key="1">
    <citation type="submission" date="2018-12" db="EMBL/GenBank/DDBJ databases">
        <title>Complete genome of Litorilituus sediminis.</title>
        <authorList>
            <person name="Liu A."/>
            <person name="Rong J."/>
        </authorList>
    </citation>
    <scope>NUCLEOTIDE SEQUENCE [LARGE SCALE GENOMIC DNA]</scope>
    <source>
        <strain evidence="2 3">JCM 17549</strain>
    </source>
</reference>
<keyword evidence="1" id="KW-0472">Membrane</keyword>
<protein>
    <submittedName>
        <fullName evidence="2">Carbon starvation protein CstA</fullName>
    </submittedName>
</protein>
<evidence type="ECO:0000313" key="2">
    <source>
        <dbReference type="EMBL" id="QBG34425.1"/>
    </source>
</evidence>
<keyword evidence="1" id="KW-0812">Transmembrane</keyword>
<evidence type="ECO:0000256" key="1">
    <source>
        <dbReference type="SAM" id="Phobius"/>
    </source>
</evidence>
<accession>A0A4P6P530</accession>
<feature type="transmembrane region" description="Helical" evidence="1">
    <location>
        <begin position="37"/>
        <end position="63"/>
    </location>
</feature>
<organism evidence="2 3">
    <name type="scientific">Litorilituus sediminis</name>
    <dbReference type="NCBI Taxonomy" id="718192"/>
    <lineage>
        <taxon>Bacteria</taxon>
        <taxon>Pseudomonadati</taxon>
        <taxon>Pseudomonadota</taxon>
        <taxon>Gammaproteobacteria</taxon>
        <taxon>Alteromonadales</taxon>
        <taxon>Colwelliaceae</taxon>
        <taxon>Litorilituus</taxon>
    </lineage>
</organism>
<sequence length="104" mass="11808">MRALQMLGFITTVVAFLSCYSLILPLNQQSASTPNIAMMFMVTPLLGFSALILIPSSIALFNSKVRSYHLFEGRLWLCLWTVNSLFSLAYICLMGYFFYLFVQS</sequence>
<dbReference type="PROSITE" id="PS51257">
    <property type="entry name" value="PROKAR_LIPOPROTEIN"/>
    <property type="match status" value="1"/>
</dbReference>
<proteinExistence type="predicted"/>
<evidence type="ECO:0000313" key="3">
    <source>
        <dbReference type="Proteomes" id="UP000290244"/>
    </source>
</evidence>
<name>A0A4P6P530_9GAMM</name>
<keyword evidence="1" id="KW-1133">Transmembrane helix</keyword>
<dbReference type="Proteomes" id="UP000290244">
    <property type="component" value="Chromosome"/>
</dbReference>
<keyword evidence="3" id="KW-1185">Reference proteome</keyword>
<feature type="transmembrane region" description="Helical" evidence="1">
    <location>
        <begin position="75"/>
        <end position="102"/>
    </location>
</feature>
<dbReference type="KEGG" id="lsd:EMK97_01065"/>
<dbReference type="RefSeq" id="WP_130598619.1">
    <property type="nucleotide sequence ID" value="NZ_CP034759.1"/>
</dbReference>